<comment type="caution">
    <text evidence="5">The sequence shown here is derived from an EMBL/GenBank/DDBJ whole genome shotgun (WGS) entry which is preliminary data.</text>
</comment>
<reference evidence="5 6" key="1">
    <citation type="submission" date="2019-12" db="EMBL/GenBank/DDBJ databases">
        <title>Rhizobium genotypes associated with high levels of biological nitrogen fixation by grain legumes in a temperate-maritime cropping system.</title>
        <authorList>
            <person name="Maluk M."/>
            <person name="Francesc Ferrando Molina F."/>
            <person name="Lopez Del Egido L."/>
            <person name="Lafos M."/>
            <person name="Langarica-Fuentes A."/>
            <person name="Gebre Yohannes G."/>
            <person name="Young M.W."/>
            <person name="Martin P."/>
            <person name="Gantlett R."/>
            <person name="Kenicer G."/>
            <person name="Hawes C."/>
            <person name="Begg G.S."/>
            <person name="Quilliam R.S."/>
            <person name="Squire G.R."/>
            <person name="Poole P.S."/>
            <person name="Young P.W."/>
            <person name="Iannetta P.M."/>
            <person name="James E.K."/>
        </authorList>
    </citation>
    <scope>NUCLEOTIDE SEQUENCE [LARGE SCALE GENOMIC DNA]</scope>
    <source>
        <strain evidence="5 6">JHI1118</strain>
    </source>
</reference>
<name>A0A6L9UFS5_9HYPH</name>
<feature type="domain" description="Solute-binding protein family 5" evidence="4">
    <location>
        <begin position="74"/>
        <end position="398"/>
    </location>
</feature>
<sequence>MLVHKINFKHAALVAALSITAFTPAIAETEQVTVKWQQLLPAFWDPVRSTCGCDIEKTSLVYDSLTRPDNTGKAVPSLATGWKYNADGTEVTFTLRQGVKFSDGTSLDAAAVVKHFERTKNASYSTLASQLATVKSVTADGADKVVFHLNRTDYSIPSLISARVGLIESPTADPESLSTRPVGSGPYILTQNVAGSRVVLKKNPDYWDANSYKITDFVISAPGNNATVVSSLASGAIDVAEIGADQIDAAKAAGLEVQVIPTQNQQFYNVNVRNGVLKDPKVLEAVRIGIDRQAYVDSVLGGGGEPNVQPFPKGYVGYDPGLEKQWPYDPEKAKALLAEAGYKPGDLSMVISSKATIPGAAEFLQGSLKTIGINSTIKTVVNWQQETYLRQNHEIIGDGHVGRESPILLLDALYGKNGLLNGSRAATPEFEVALDAVRSTPEDAPSYPEVLQKATRIGTLSGSDIIVVSKPRIIARNADLTPLPASLFTYRWEQVGRK</sequence>
<dbReference type="Pfam" id="PF00496">
    <property type="entry name" value="SBP_bac_5"/>
    <property type="match status" value="1"/>
</dbReference>
<evidence type="ECO:0000256" key="1">
    <source>
        <dbReference type="ARBA" id="ARBA00004418"/>
    </source>
</evidence>
<proteinExistence type="inferred from homology"/>
<dbReference type="PANTHER" id="PTHR30290">
    <property type="entry name" value="PERIPLASMIC BINDING COMPONENT OF ABC TRANSPORTER"/>
    <property type="match status" value="1"/>
</dbReference>
<organism evidence="5 6">
    <name type="scientific">Rhizobium lusitanum</name>
    <dbReference type="NCBI Taxonomy" id="293958"/>
    <lineage>
        <taxon>Bacteria</taxon>
        <taxon>Pseudomonadati</taxon>
        <taxon>Pseudomonadota</taxon>
        <taxon>Alphaproteobacteria</taxon>
        <taxon>Hyphomicrobiales</taxon>
        <taxon>Rhizobiaceae</taxon>
        <taxon>Rhizobium/Agrobacterium group</taxon>
        <taxon>Rhizobium</taxon>
    </lineage>
</organism>
<dbReference type="SUPFAM" id="SSF53850">
    <property type="entry name" value="Periplasmic binding protein-like II"/>
    <property type="match status" value="1"/>
</dbReference>
<evidence type="ECO:0000313" key="5">
    <source>
        <dbReference type="EMBL" id="NEI74845.1"/>
    </source>
</evidence>
<dbReference type="GO" id="GO:0015833">
    <property type="term" value="P:peptide transport"/>
    <property type="evidence" value="ECO:0007669"/>
    <property type="project" value="TreeGrafter"/>
</dbReference>
<dbReference type="EMBL" id="WUEY01000041">
    <property type="protein sequence ID" value="NEI74845.1"/>
    <property type="molecule type" value="Genomic_DNA"/>
</dbReference>
<dbReference type="RefSeq" id="WP_163994577.1">
    <property type="nucleotide sequence ID" value="NZ_WUEY01000041.1"/>
</dbReference>
<evidence type="ECO:0000313" key="6">
    <source>
        <dbReference type="Proteomes" id="UP000483035"/>
    </source>
</evidence>
<dbReference type="AlphaFoldDB" id="A0A6L9UFS5"/>
<evidence type="ECO:0000256" key="3">
    <source>
        <dbReference type="SAM" id="SignalP"/>
    </source>
</evidence>
<dbReference type="Gene3D" id="3.10.105.10">
    <property type="entry name" value="Dipeptide-binding Protein, Domain 3"/>
    <property type="match status" value="1"/>
</dbReference>
<dbReference type="PANTHER" id="PTHR30290:SF83">
    <property type="entry name" value="ABC TRANSPORTER SUBSTRATE-BINDING PROTEIN"/>
    <property type="match status" value="1"/>
</dbReference>
<comment type="similarity">
    <text evidence="2">Belongs to the bacterial solute-binding protein 5 family.</text>
</comment>
<dbReference type="Proteomes" id="UP000483035">
    <property type="component" value="Unassembled WGS sequence"/>
</dbReference>
<evidence type="ECO:0000256" key="2">
    <source>
        <dbReference type="ARBA" id="ARBA00005695"/>
    </source>
</evidence>
<comment type="subcellular location">
    <subcellularLocation>
        <location evidence="1">Periplasm</location>
    </subcellularLocation>
</comment>
<dbReference type="Gene3D" id="3.90.76.10">
    <property type="entry name" value="Dipeptide-binding Protein, Domain 1"/>
    <property type="match status" value="1"/>
</dbReference>
<feature type="signal peptide" evidence="3">
    <location>
        <begin position="1"/>
        <end position="27"/>
    </location>
</feature>
<dbReference type="InterPro" id="IPR000914">
    <property type="entry name" value="SBP_5_dom"/>
</dbReference>
<evidence type="ECO:0000259" key="4">
    <source>
        <dbReference type="Pfam" id="PF00496"/>
    </source>
</evidence>
<protein>
    <submittedName>
        <fullName evidence="5">Peptide ABC transporter substrate-binding protein</fullName>
    </submittedName>
</protein>
<dbReference type="Gene3D" id="3.40.190.10">
    <property type="entry name" value="Periplasmic binding protein-like II"/>
    <property type="match status" value="1"/>
</dbReference>
<feature type="chain" id="PRO_5026998701" evidence="3">
    <location>
        <begin position="28"/>
        <end position="498"/>
    </location>
</feature>
<keyword evidence="3" id="KW-0732">Signal</keyword>
<gene>
    <name evidence="5" type="ORF">GR212_35485</name>
</gene>
<dbReference type="InterPro" id="IPR039424">
    <property type="entry name" value="SBP_5"/>
</dbReference>
<dbReference type="GO" id="GO:1904680">
    <property type="term" value="F:peptide transmembrane transporter activity"/>
    <property type="evidence" value="ECO:0007669"/>
    <property type="project" value="TreeGrafter"/>
</dbReference>
<accession>A0A6L9UFS5</accession>